<dbReference type="RefSeq" id="WP_320507506.1">
    <property type="nucleotide sequence ID" value="NZ_JAXCLW010000001.1"/>
</dbReference>
<accession>A0ABU5EAC0</accession>
<dbReference type="Gene3D" id="3.20.20.70">
    <property type="entry name" value="Aldolase class I"/>
    <property type="match status" value="1"/>
</dbReference>
<gene>
    <name evidence="4" type="ORF">SMD27_06490</name>
</gene>
<proteinExistence type="predicted"/>
<dbReference type="EMBL" id="JAXCLW010000001">
    <property type="protein sequence ID" value="MDY0882483.1"/>
    <property type="molecule type" value="Genomic_DNA"/>
</dbReference>
<comment type="caution">
    <text evidence="4">The sequence shown here is derived from an EMBL/GenBank/DDBJ whole genome shotgun (WGS) entry which is preliminary data.</text>
</comment>
<evidence type="ECO:0000256" key="1">
    <source>
        <dbReference type="ARBA" id="ARBA00022630"/>
    </source>
</evidence>
<keyword evidence="2" id="KW-0288">FMN</keyword>
<keyword evidence="4" id="KW-0503">Monooxygenase</keyword>
<dbReference type="InterPro" id="IPR004136">
    <property type="entry name" value="NMO"/>
</dbReference>
<dbReference type="Proteomes" id="UP001279642">
    <property type="component" value="Unassembled WGS sequence"/>
</dbReference>
<keyword evidence="3" id="KW-0560">Oxidoreductase</keyword>
<dbReference type="GO" id="GO:0004497">
    <property type="term" value="F:monooxygenase activity"/>
    <property type="evidence" value="ECO:0007669"/>
    <property type="project" value="UniProtKB-KW"/>
</dbReference>
<dbReference type="CDD" id="cd04730">
    <property type="entry name" value="NPD_like"/>
    <property type="match status" value="1"/>
</dbReference>
<dbReference type="SUPFAM" id="SSF51412">
    <property type="entry name" value="Inosine monophosphate dehydrogenase (IMPDH)"/>
    <property type="match status" value="1"/>
</dbReference>
<keyword evidence="1" id="KW-0285">Flavoprotein</keyword>
<evidence type="ECO:0000256" key="2">
    <source>
        <dbReference type="ARBA" id="ARBA00022643"/>
    </source>
</evidence>
<name>A0ABU5EAC0_9PROT</name>
<reference evidence="4 5" key="1">
    <citation type="journal article" date="2016" name="Antonie Van Leeuwenhoek">
        <title>Dongia soli sp. nov., isolated from soil from Dokdo, Korea.</title>
        <authorList>
            <person name="Kim D.U."/>
            <person name="Lee H."/>
            <person name="Kim H."/>
            <person name="Kim S.G."/>
            <person name="Ka J.O."/>
        </authorList>
    </citation>
    <scope>NUCLEOTIDE SEQUENCE [LARGE SCALE GENOMIC DNA]</scope>
    <source>
        <strain evidence="4 5">D78</strain>
    </source>
</reference>
<organism evidence="4 5">
    <name type="scientific">Dongia soli</name>
    <dbReference type="NCBI Taxonomy" id="600628"/>
    <lineage>
        <taxon>Bacteria</taxon>
        <taxon>Pseudomonadati</taxon>
        <taxon>Pseudomonadota</taxon>
        <taxon>Alphaproteobacteria</taxon>
        <taxon>Rhodospirillales</taxon>
        <taxon>Dongiaceae</taxon>
        <taxon>Dongia</taxon>
    </lineage>
</organism>
<dbReference type="PANTHER" id="PTHR32332">
    <property type="entry name" value="2-NITROPROPANE DIOXYGENASE"/>
    <property type="match status" value="1"/>
</dbReference>
<dbReference type="Pfam" id="PF03060">
    <property type="entry name" value="NMO"/>
    <property type="match status" value="2"/>
</dbReference>
<protein>
    <submittedName>
        <fullName evidence="4">Nitronate monooxygenase</fullName>
    </submittedName>
</protein>
<keyword evidence="5" id="KW-1185">Reference proteome</keyword>
<evidence type="ECO:0000313" key="4">
    <source>
        <dbReference type="EMBL" id="MDY0882483.1"/>
    </source>
</evidence>
<dbReference type="PANTHER" id="PTHR32332:SF20">
    <property type="entry name" value="2-NITROPROPANE DIOXYGENASE-LIKE PROTEIN"/>
    <property type="match status" value="1"/>
</dbReference>
<dbReference type="InterPro" id="IPR013785">
    <property type="entry name" value="Aldolase_TIM"/>
</dbReference>
<evidence type="ECO:0000313" key="5">
    <source>
        <dbReference type="Proteomes" id="UP001279642"/>
    </source>
</evidence>
<sequence length="359" mass="38366">MDRNQDPAAEGQSRSAQHQLALKELDRLWRRGTEFLGCRYAIMGGAMTWVSERHLVSAISNAGGFGVIASGSMTPELLAAEIEATYKLTGAPFGVNLITLHPRLLELVDVCLDHKVGHVVLAGGLPPAAAITRLKEGGAKVLCFAPAVVIAKKLVRAGADAIVVEGMEAGGHIGPVSTSVLAQEILPVIRDVPVFVAGGIGRGQAMLGYLDMGAAGVQLGTRFVCATESIAHPNFKRAFIRAAARDATPSVQLDPRFPVIPVRALGNEGTKRFMEMQRQVIDRFNRGEVDQKAAQLEIEHYWAGALRRAVIDGDVENGSLMAGQSVGMVTREQPTQEILQELLDEALQALIGRQATSRA</sequence>
<evidence type="ECO:0000256" key="3">
    <source>
        <dbReference type="ARBA" id="ARBA00023002"/>
    </source>
</evidence>